<dbReference type="PANTHER" id="PTHR38166:SF1">
    <property type="entry name" value="C2H2-TYPE DOMAIN-CONTAINING PROTEIN"/>
    <property type="match status" value="1"/>
</dbReference>
<gene>
    <name evidence="2" type="ORF">Daus18300_005768</name>
</gene>
<evidence type="ECO:0000313" key="3">
    <source>
        <dbReference type="Proteomes" id="UP001583177"/>
    </source>
</evidence>
<feature type="compositionally biased region" description="Polar residues" evidence="1">
    <location>
        <begin position="385"/>
        <end position="399"/>
    </location>
</feature>
<name>A0ABR3WZP0_9PEZI</name>
<keyword evidence="3" id="KW-1185">Reference proteome</keyword>
<feature type="region of interest" description="Disordered" evidence="1">
    <location>
        <begin position="373"/>
        <end position="399"/>
    </location>
</feature>
<dbReference type="EMBL" id="JAWRVE010000043">
    <property type="protein sequence ID" value="KAL1868932.1"/>
    <property type="molecule type" value="Genomic_DNA"/>
</dbReference>
<reference evidence="2 3" key="1">
    <citation type="journal article" date="2024" name="IMA Fungus">
        <title>IMA Genome - F19 : A genome assembly and annotation guide to empower mycologists, including annotated draft genome sequences of Ceratocystis pirilliformis, Diaporthe australafricana, Fusarium ophioides, Paecilomyces lecythidis, and Sporothrix stenoceras.</title>
        <authorList>
            <person name="Aylward J."/>
            <person name="Wilson A.M."/>
            <person name="Visagie C.M."/>
            <person name="Spraker J."/>
            <person name="Barnes I."/>
            <person name="Buitendag C."/>
            <person name="Ceriani C."/>
            <person name="Del Mar Angel L."/>
            <person name="du Plessis D."/>
            <person name="Fuchs T."/>
            <person name="Gasser K."/>
            <person name="Kramer D."/>
            <person name="Li W."/>
            <person name="Munsamy K."/>
            <person name="Piso A."/>
            <person name="Price J.L."/>
            <person name="Sonnekus B."/>
            <person name="Thomas C."/>
            <person name="van der Nest A."/>
            <person name="van Dijk A."/>
            <person name="van Heerden A."/>
            <person name="van Vuuren N."/>
            <person name="Yilmaz N."/>
            <person name="Duong T.A."/>
            <person name="van der Merwe N.A."/>
            <person name="Wingfield M.J."/>
            <person name="Wingfield B.D."/>
        </authorList>
    </citation>
    <scope>NUCLEOTIDE SEQUENCE [LARGE SCALE GENOMIC DNA]</scope>
    <source>
        <strain evidence="2 3">CMW 18300</strain>
    </source>
</reference>
<evidence type="ECO:0000256" key="1">
    <source>
        <dbReference type="SAM" id="MobiDB-lite"/>
    </source>
</evidence>
<evidence type="ECO:0000313" key="2">
    <source>
        <dbReference type="EMBL" id="KAL1868932.1"/>
    </source>
</evidence>
<accession>A0ABR3WZP0</accession>
<protein>
    <recommendedName>
        <fullName evidence="4">C2H2-type domain-containing protein</fullName>
    </recommendedName>
</protein>
<feature type="region of interest" description="Disordered" evidence="1">
    <location>
        <begin position="1"/>
        <end position="71"/>
    </location>
</feature>
<sequence>MPRANPTSSNVSVQPRASIAFPLGAGRLLNNGGKRPSGDESDAEDNDRGKRPRDSEQAPKPRWRCPFKHHDPENPNYEKCGTFPNWARLREHLLIRTHKPRDRCPTCGEIFSDDVGFRQHTNAKKCERSPKALEKPYWVGRHQAASIKKLSTQGRKNVKSTEELYREVCEILFGRDSAPHQAVRAQPARIPQFQRTANVGVDHGLRDRWETFKRTIGDQLGMQNVPGDDSAQQVIESVLSWLGTSREQIRVVQSQAHELGEAAMGEQLGINETTTEDWMPYAPPAEKQVTQVPEPHRYPTQGLGGQSIHSFSDISTYLWEEAGMSPPVTLDSARAFSVGHQIDKLNHVSEYVDPAQLHRMDAHHIRSPVLNDSSLAVPPYPPGSAGSQASDATVLGSSSGQIRKDADCMNAGEMPDNLEYFDFTVQGYNHGVGSM</sequence>
<proteinExistence type="predicted"/>
<evidence type="ECO:0008006" key="4">
    <source>
        <dbReference type="Google" id="ProtNLM"/>
    </source>
</evidence>
<feature type="compositionally biased region" description="Polar residues" evidence="1">
    <location>
        <begin position="1"/>
        <end position="15"/>
    </location>
</feature>
<comment type="caution">
    <text evidence="2">The sequence shown here is derived from an EMBL/GenBank/DDBJ whole genome shotgun (WGS) entry which is preliminary data.</text>
</comment>
<organism evidence="2 3">
    <name type="scientific">Diaporthe australafricana</name>
    <dbReference type="NCBI Taxonomy" id="127596"/>
    <lineage>
        <taxon>Eukaryota</taxon>
        <taxon>Fungi</taxon>
        <taxon>Dikarya</taxon>
        <taxon>Ascomycota</taxon>
        <taxon>Pezizomycotina</taxon>
        <taxon>Sordariomycetes</taxon>
        <taxon>Sordariomycetidae</taxon>
        <taxon>Diaporthales</taxon>
        <taxon>Diaporthaceae</taxon>
        <taxon>Diaporthe</taxon>
    </lineage>
</organism>
<feature type="compositionally biased region" description="Basic and acidic residues" evidence="1">
    <location>
        <begin position="46"/>
        <end position="59"/>
    </location>
</feature>
<dbReference type="PANTHER" id="PTHR38166">
    <property type="entry name" value="C2H2-TYPE DOMAIN-CONTAINING PROTEIN-RELATED"/>
    <property type="match status" value="1"/>
</dbReference>
<dbReference type="Proteomes" id="UP001583177">
    <property type="component" value="Unassembled WGS sequence"/>
</dbReference>